<keyword evidence="4" id="KW-1185">Reference proteome</keyword>
<dbReference type="Gene3D" id="3.30.9.10">
    <property type="entry name" value="D-Amino Acid Oxidase, subunit A, domain 2"/>
    <property type="match status" value="1"/>
</dbReference>
<gene>
    <name evidence="3" type="ORF">SAMN05421813_10899</name>
</gene>
<dbReference type="STRING" id="990371.SAMN05421813_10899"/>
<proteinExistence type="predicted"/>
<dbReference type="PANTHER" id="PTHR13847:SF281">
    <property type="entry name" value="FAD DEPENDENT OXIDOREDUCTASE DOMAIN-CONTAINING PROTEIN"/>
    <property type="match status" value="1"/>
</dbReference>
<dbReference type="RefSeq" id="WP_090703237.1">
    <property type="nucleotide sequence ID" value="NZ_FNHH01000008.1"/>
</dbReference>
<dbReference type="GO" id="GO:0005737">
    <property type="term" value="C:cytoplasm"/>
    <property type="evidence" value="ECO:0007669"/>
    <property type="project" value="TreeGrafter"/>
</dbReference>
<reference evidence="4" key="1">
    <citation type="submission" date="2016-10" db="EMBL/GenBank/DDBJ databases">
        <authorList>
            <person name="Varghese N."/>
            <person name="Submissions S."/>
        </authorList>
    </citation>
    <scope>NUCLEOTIDE SEQUENCE [LARGE SCALE GENOMIC DNA]</scope>
    <source>
        <strain evidence="4">DSM 24536</strain>
    </source>
</reference>
<dbReference type="OrthoDB" id="1491488at2"/>
<dbReference type="EMBL" id="FNHH01000008">
    <property type="protein sequence ID" value="SDM25042.1"/>
    <property type="molecule type" value="Genomic_DNA"/>
</dbReference>
<feature type="domain" description="FAD dependent oxidoreductase" evidence="2">
    <location>
        <begin position="18"/>
        <end position="375"/>
    </location>
</feature>
<keyword evidence="1" id="KW-1133">Transmembrane helix</keyword>
<organism evidence="3 4">
    <name type="scientific">Daejeonella rubra</name>
    <dbReference type="NCBI Taxonomy" id="990371"/>
    <lineage>
        <taxon>Bacteria</taxon>
        <taxon>Pseudomonadati</taxon>
        <taxon>Bacteroidota</taxon>
        <taxon>Sphingobacteriia</taxon>
        <taxon>Sphingobacteriales</taxon>
        <taxon>Sphingobacteriaceae</taxon>
        <taxon>Daejeonella</taxon>
    </lineage>
</organism>
<keyword evidence="1" id="KW-0812">Transmembrane</keyword>
<evidence type="ECO:0000256" key="1">
    <source>
        <dbReference type="SAM" id="Phobius"/>
    </source>
</evidence>
<dbReference type="Pfam" id="PF01266">
    <property type="entry name" value="DAO"/>
    <property type="match status" value="1"/>
</dbReference>
<name>A0A1G9RPC1_9SPHI</name>
<dbReference type="InterPro" id="IPR036188">
    <property type="entry name" value="FAD/NAD-bd_sf"/>
</dbReference>
<dbReference type="InterPro" id="IPR006076">
    <property type="entry name" value="FAD-dep_OxRdtase"/>
</dbReference>
<evidence type="ECO:0000313" key="4">
    <source>
        <dbReference type="Proteomes" id="UP000199226"/>
    </source>
</evidence>
<accession>A0A1G9RPC1</accession>
<protein>
    <submittedName>
        <fullName evidence="3">Glycine/D-amino acid oxidase</fullName>
    </submittedName>
</protein>
<dbReference type="Proteomes" id="UP000199226">
    <property type="component" value="Unassembled WGS sequence"/>
</dbReference>
<dbReference type="PANTHER" id="PTHR13847">
    <property type="entry name" value="SARCOSINE DEHYDROGENASE-RELATED"/>
    <property type="match status" value="1"/>
</dbReference>
<dbReference type="Gene3D" id="3.50.50.60">
    <property type="entry name" value="FAD/NAD(P)-binding domain"/>
    <property type="match status" value="1"/>
</dbReference>
<keyword evidence="1" id="KW-0472">Membrane</keyword>
<sequence>MKNSFSYWEQESFLNGFDVLIVGSGIVGLSAALSLKSQSPRLKIGVLEAGFLPGGASTKNAGFACFGSISELIEELKIGSEDEIAELIELRWKGLKKLRENLGDKAISFEQYGGYEVFKTTEADFANTCNEQIPYFNKLIGSIIGKTDIYAVNNDKIADFGMNGITNLIRNKYEGQIDTGKMMKALLSKVQGMGITVFNNCQVQKIESNSNDQLLITNQGKFQTRSIILATNALSKELIPDLDVIPGRGQVLITEPIPGLKIKGSFHYNRGYTYFRNIDDRILLGGGRDLDFEAEQTLEPGITDIIQTYLEKLLFETILPEQKVKIEHRWSGVMGFGKELKPIVKKIRPGLYCAVRCNGMGVAMGSLLGEQVAELIEI</sequence>
<evidence type="ECO:0000313" key="3">
    <source>
        <dbReference type="EMBL" id="SDM25042.1"/>
    </source>
</evidence>
<evidence type="ECO:0000259" key="2">
    <source>
        <dbReference type="Pfam" id="PF01266"/>
    </source>
</evidence>
<dbReference type="SUPFAM" id="SSF51905">
    <property type="entry name" value="FAD/NAD(P)-binding domain"/>
    <property type="match status" value="1"/>
</dbReference>
<feature type="transmembrane region" description="Helical" evidence="1">
    <location>
        <begin position="12"/>
        <end position="35"/>
    </location>
</feature>
<dbReference type="AlphaFoldDB" id="A0A1G9RPC1"/>